<evidence type="ECO:0000313" key="3">
    <source>
        <dbReference type="Proteomes" id="UP000320791"/>
    </source>
</evidence>
<evidence type="ECO:0000256" key="1">
    <source>
        <dbReference type="SAM" id="Phobius"/>
    </source>
</evidence>
<dbReference type="OrthoDB" id="4407386at2"/>
<reference evidence="2 3" key="1">
    <citation type="submission" date="2019-08" db="EMBL/GenBank/DDBJ databases">
        <authorList>
            <person name="Lei W."/>
        </authorList>
    </citation>
    <scope>NUCLEOTIDE SEQUENCE [LARGE SCALE GENOMIC DNA]</scope>
    <source>
        <strain evidence="2 3">CCUG 58627</strain>
    </source>
</reference>
<keyword evidence="3" id="KW-1185">Reference proteome</keyword>
<keyword evidence="1" id="KW-0812">Transmembrane</keyword>
<dbReference type="EMBL" id="VOHM01000049">
    <property type="protein sequence ID" value="TWT17010.1"/>
    <property type="molecule type" value="Genomic_DNA"/>
</dbReference>
<feature type="transmembrane region" description="Helical" evidence="1">
    <location>
        <begin position="220"/>
        <end position="239"/>
    </location>
</feature>
<name>A0A5C5TUX9_9CORY</name>
<keyword evidence="1" id="KW-1133">Transmembrane helix</keyword>
<feature type="transmembrane region" description="Helical" evidence="1">
    <location>
        <begin position="48"/>
        <end position="68"/>
    </location>
</feature>
<proteinExistence type="predicted"/>
<sequence>MMRTMVPLEWFKMRRLHLIPIMLVPTAAGFLFASRFFSGDEQKSWEDALLALSMAMSLTMPLVLAVVATRQTDIEHSSGGWLVAASIGSNPGALCRAKFFALAPIILAVTTLSVGFHILLGKLSGLGPIAEGNQYWVSFWLGLCVVNLWLIAFHIVLSARFESQAIGMGIGVVGAFIACFSYLIPTDSIAVKILPWSYYANATTATFNAEGIAEYVALNWVPTVVFAALGIGAFTLVTAKMNTKEQ</sequence>
<dbReference type="AlphaFoldDB" id="A0A5C5TUX9"/>
<comment type="caution">
    <text evidence="2">The sequence shown here is derived from an EMBL/GenBank/DDBJ whole genome shotgun (WGS) entry which is preliminary data.</text>
</comment>
<evidence type="ECO:0000313" key="2">
    <source>
        <dbReference type="EMBL" id="TWT17010.1"/>
    </source>
</evidence>
<feature type="transmembrane region" description="Helical" evidence="1">
    <location>
        <begin position="139"/>
        <end position="158"/>
    </location>
</feature>
<evidence type="ECO:0008006" key="4">
    <source>
        <dbReference type="Google" id="ProtNLM"/>
    </source>
</evidence>
<dbReference type="Pfam" id="PF12730">
    <property type="entry name" value="ABC2_membrane_4"/>
    <property type="match status" value="1"/>
</dbReference>
<dbReference type="Proteomes" id="UP000320791">
    <property type="component" value="Unassembled WGS sequence"/>
</dbReference>
<accession>A0A5C5TUX9</accession>
<keyword evidence="1" id="KW-0472">Membrane</keyword>
<organism evidence="2 3">
    <name type="scientific">Corynebacterium canis</name>
    <dbReference type="NCBI Taxonomy" id="679663"/>
    <lineage>
        <taxon>Bacteria</taxon>
        <taxon>Bacillati</taxon>
        <taxon>Actinomycetota</taxon>
        <taxon>Actinomycetes</taxon>
        <taxon>Mycobacteriales</taxon>
        <taxon>Corynebacteriaceae</taxon>
        <taxon>Corynebacterium</taxon>
    </lineage>
</organism>
<gene>
    <name evidence="2" type="ORF">FRX94_12850</name>
</gene>
<dbReference type="RefSeq" id="WP_146325739.1">
    <property type="nucleotide sequence ID" value="NZ_BAABLR010000051.1"/>
</dbReference>
<protein>
    <recommendedName>
        <fullName evidence="4">ABC transporter permease</fullName>
    </recommendedName>
</protein>
<feature type="transmembrane region" description="Helical" evidence="1">
    <location>
        <begin position="165"/>
        <end position="184"/>
    </location>
</feature>
<feature type="transmembrane region" description="Helical" evidence="1">
    <location>
        <begin position="99"/>
        <end position="119"/>
    </location>
</feature>